<keyword evidence="7" id="KW-1185">Reference proteome</keyword>
<dbReference type="CDD" id="cd08436">
    <property type="entry name" value="PBP2_LTTR_like_3"/>
    <property type="match status" value="1"/>
</dbReference>
<dbReference type="InterPro" id="IPR036388">
    <property type="entry name" value="WH-like_DNA-bd_sf"/>
</dbReference>
<keyword evidence="3" id="KW-0238">DNA-binding</keyword>
<evidence type="ECO:0000259" key="5">
    <source>
        <dbReference type="PROSITE" id="PS50931"/>
    </source>
</evidence>
<dbReference type="SUPFAM" id="SSF46785">
    <property type="entry name" value="Winged helix' DNA-binding domain"/>
    <property type="match status" value="1"/>
</dbReference>
<comment type="similarity">
    <text evidence="1">Belongs to the LysR transcriptional regulatory family.</text>
</comment>
<dbReference type="Gene3D" id="1.10.10.10">
    <property type="entry name" value="Winged helix-like DNA-binding domain superfamily/Winged helix DNA-binding domain"/>
    <property type="match status" value="1"/>
</dbReference>
<dbReference type="EMBL" id="BOPO01000111">
    <property type="protein sequence ID" value="GIL30058.1"/>
    <property type="molecule type" value="Genomic_DNA"/>
</dbReference>
<organism evidence="6 7">
    <name type="scientific">Actinocatenispora comari</name>
    <dbReference type="NCBI Taxonomy" id="2807577"/>
    <lineage>
        <taxon>Bacteria</taxon>
        <taxon>Bacillati</taxon>
        <taxon>Actinomycetota</taxon>
        <taxon>Actinomycetes</taxon>
        <taxon>Micromonosporales</taxon>
        <taxon>Micromonosporaceae</taxon>
        <taxon>Actinocatenispora</taxon>
    </lineage>
</organism>
<comment type="caution">
    <text evidence="6">The sequence shown here is derived from an EMBL/GenBank/DDBJ whole genome shotgun (WGS) entry which is preliminary data.</text>
</comment>
<proteinExistence type="inferred from homology"/>
<evidence type="ECO:0000256" key="3">
    <source>
        <dbReference type="ARBA" id="ARBA00023125"/>
    </source>
</evidence>
<dbReference type="GO" id="GO:0003700">
    <property type="term" value="F:DNA-binding transcription factor activity"/>
    <property type="evidence" value="ECO:0007669"/>
    <property type="project" value="InterPro"/>
</dbReference>
<dbReference type="PANTHER" id="PTHR30346">
    <property type="entry name" value="TRANSCRIPTIONAL DUAL REGULATOR HCAR-RELATED"/>
    <property type="match status" value="1"/>
</dbReference>
<name>A0A8J4AFC6_9ACTN</name>
<dbReference type="PANTHER" id="PTHR30346:SF28">
    <property type="entry name" value="HTH-TYPE TRANSCRIPTIONAL REGULATOR CYNR"/>
    <property type="match status" value="1"/>
</dbReference>
<reference evidence="7" key="1">
    <citation type="journal article" date="2021" name="Int. J. Syst. Evol. Microbiol.">
        <title>Actinocatenispora comari sp. nov., an endophytic actinomycete isolated from aerial parts of Comarum salesowianum.</title>
        <authorList>
            <person name="Oyunbileg N."/>
            <person name="Iizaka Y."/>
            <person name="Hamada M."/>
            <person name="Davaapurev B.O."/>
            <person name="Fukumoto A."/>
            <person name="Tsetseg B."/>
            <person name="Kato F."/>
            <person name="Tamura T."/>
            <person name="Batkhuu J."/>
            <person name="Anzai Y."/>
        </authorList>
    </citation>
    <scope>NUCLEOTIDE SEQUENCE [LARGE SCALE GENOMIC DNA]</scope>
    <source>
        <strain evidence="7">NUM-2625</strain>
    </source>
</reference>
<dbReference type="Proteomes" id="UP000614996">
    <property type="component" value="Unassembled WGS sequence"/>
</dbReference>
<evidence type="ECO:0000256" key="2">
    <source>
        <dbReference type="ARBA" id="ARBA00023015"/>
    </source>
</evidence>
<protein>
    <submittedName>
        <fullName evidence="6">Transcriptional regulator</fullName>
    </submittedName>
</protein>
<feature type="domain" description="HTH lysR-type" evidence="5">
    <location>
        <begin position="1"/>
        <end position="58"/>
    </location>
</feature>
<gene>
    <name evidence="6" type="ORF">NUM_53120</name>
</gene>
<evidence type="ECO:0000313" key="6">
    <source>
        <dbReference type="EMBL" id="GIL30058.1"/>
    </source>
</evidence>
<keyword evidence="2" id="KW-0805">Transcription regulation</keyword>
<dbReference type="PRINTS" id="PR00039">
    <property type="entry name" value="HTHLYSR"/>
</dbReference>
<dbReference type="GO" id="GO:0032993">
    <property type="term" value="C:protein-DNA complex"/>
    <property type="evidence" value="ECO:0007669"/>
    <property type="project" value="TreeGrafter"/>
</dbReference>
<evidence type="ECO:0000313" key="7">
    <source>
        <dbReference type="Proteomes" id="UP000614996"/>
    </source>
</evidence>
<dbReference type="Pfam" id="PF03466">
    <property type="entry name" value="LysR_substrate"/>
    <property type="match status" value="1"/>
</dbReference>
<dbReference type="InterPro" id="IPR005119">
    <property type="entry name" value="LysR_subst-bd"/>
</dbReference>
<dbReference type="FunFam" id="1.10.10.10:FF:000001">
    <property type="entry name" value="LysR family transcriptional regulator"/>
    <property type="match status" value="1"/>
</dbReference>
<dbReference type="SUPFAM" id="SSF53850">
    <property type="entry name" value="Periplasmic binding protein-like II"/>
    <property type="match status" value="1"/>
</dbReference>
<evidence type="ECO:0000256" key="4">
    <source>
        <dbReference type="ARBA" id="ARBA00023163"/>
    </source>
</evidence>
<sequence>MELRQIEYFVAVAEERHFTRAAARMHVAQSGLSASIRALERDLGAALFVRSTRRVELTEAGRALLAEARRTLHTVTAAREAVAAVQGLLRGNLAVGTIQCLGGIDLPRALGRFRTAHPGVRIALRQGSSPELIDEVRGGALDLAFVSSPPDGSAAGVRLTPLEQQPMVVACAPGHPLATAGAVALAELDTETYVDFAPGWVTRDVTDHALRLAGLSRRVALTVNDVHTLLDLVAQGLGVALVPESFRHKQTSARFVPVAGTAPVWRTAVATTADRDPSAATRAFLAAEHLALPVDRALPVDHDAVP</sequence>
<accession>A0A8J4AFC6</accession>
<dbReference type="AlphaFoldDB" id="A0A8J4AFC6"/>
<dbReference type="Pfam" id="PF00126">
    <property type="entry name" value="HTH_1"/>
    <property type="match status" value="1"/>
</dbReference>
<dbReference type="RefSeq" id="WP_207127702.1">
    <property type="nucleotide sequence ID" value="NZ_BOPO01000111.1"/>
</dbReference>
<dbReference type="PROSITE" id="PS50931">
    <property type="entry name" value="HTH_LYSR"/>
    <property type="match status" value="1"/>
</dbReference>
<dbReference type="Gene3D" id="3.40.190.290">
    <property type="match status" value="1"/>
</dbReference>
<keyword evidence="4" id="KW-0804">Transcription</keyword>
<evidence type="ECO:0000256" key="1">
    <source>
        <dbReference type="ARBA" id="ARBA00009437"/>
    </source>
</evidence>
<dbReference type="InterPro" id="IPR000847">
    <property type="entry name" value="LysR_HTH_N"/>
</dbReference>
<dbReference type="GO" id="GO:0003677">
    <property type="term" value="F:DNA binding"/>
    <property type="evidence" value="ECO:0007669"/>
    <property type="project" value="UniProtKB-KW"/>
</dbReference>
<dbReference type="InterPro" id="IPR036390">
    <property type="entry name" value="WH_DNA-bd_sf"/>
</dbReference>